<keyword evidence="7" id="KW-0663">Pyridoxal phosphate</keyword>
<dbReference type="InterPro" id="IPR027939">
    <property type="entry name" value="NMT1/THI5"/>
</dbReference>
<comment type="catalytic activity">
    <reaction evidence="11">
        <text>N(6)-(pyridoxal phosphate)-L-lysyl-[4-amino-5-hydroxymethyl-2-methylpyrimidine phosphate synthase] + L-histidyl-[4-amino-5-hydroxymethyl-2-methylpyrimidine phosphate synthase] + 2 Fe(3+) + 4 H2O = L-lysyl-[4-amino-5-hydroxymethyl-2-methylpyrimidine phosphate synthase] + (2S)-2-amino-5-hydroxy-4-oxopentanoyl-[4-amino-5-hydroxymethyl-2-methylpyrimidine phosphate synthase] + 4-amino-2-methyl-5-(phosphooxymethyl)pyrimidine + 3-oxopropanoate + 2 Fe(2+) + 2 H(+)</text>
        <dbReference type="Rhea" id="RHEA:65756"/>
        <dbReference type="Rhea" id="RHEA-COMP:16892"/>
        <dbReference type="Rhea" id="RHEA-COMP:16893"/>
        <dbReference type="Rhea" id="RHEA-COMP:16894"/>
        <dbReference type="Rhea" id="RHEA-COMP:16895"/>
        <dbReference type="ChEBI" id="CHEBI:15377"/>
        <dbReference type="ChEBI" id="CHEBI:15378"/>
        <dbReference type="ChEBI" id="CHEBI:29033"/>
        <dbReference type="ChEBI" id="CHEBI:29034"/>
        <dbReference type="ChEBI" id="CHEBI:29969"/>
        <dbReference type="ChEBI" id="CHEBI:29979"/>
        <dbReference type="ChEBI" id="CHEBI:33190"/>
        <dbReference type="ChEBI" id="CHEBI:58354"/>
        <dbReference type="ChEBI" id="CHEBI:143915"/>
        <dbReference type="ChEBI" id="CHEBI:157692"/>
    </reaction>
    <physiologicalReaction direction="left-to-right" evidence="11">
        <dbReference type="Rhea" id="RHEA:65757"/>
    </physiologicalReaction>
</comment>
<evidence type="ECO:0000256" key="6">
    <source>
        <dbReference type="ARBA" id="ARBA00022723"/>
    </source>
</evidence>
<evidence type="ECO:0000256" key="2">
    <source>
        <dbReference type="ARBA" id="ARBA00004948"/>
    </source>
</evidence>
<evidence type="ECO:0000256" key="8">
    <source>
        <dbReference type="ARBA" id="ARBA00022977"/>
    </source>
</evidence>
<keyword evidence="8" id="KW-0784">Thiamine biosynthesis</keyword>
<feature type="signal peptide" evidence="12">
    <location>
        <begin position="1"/>
        <end position="30"/>
    </location>
</feature>
<name>A0ABS1SIX0_9MICO</name>
<comment type="pathway">
    <text evidence="2">Cofactor biosynthesis; thiamine diphosphate biosynthesis.</text>
</comment>
<dbReference type="InterPro" id="IPR015168">
    <property type="entry name" value="SsuA/THI5"/>
</dbReference>
<dbReference type="EMBL" id="QYAC01000008">
    <property type="protein sequence ID" value="MBL3680503.1"/>
    <property type="molecule type" value="Genomic_DNA"/>
</dbReference>
<dbReference type="Proteomes" id="UP001645859">
    <property type="component" value="Unassembled WGS sequence"/>
</dbReference>
<proteinExistence type="inferred from homology"/>
<feature type="chain" id="PRO_5045993004" description="Thiamine pyrimidine synthase" evidence="12">
    <location>
        <begin position="31"/>
        <end position="376"/>
    </location>
</feature>
<dbReference type="PANTHER" id="PTHR31528">
    <property type="entry name" value="4-AMINO-5-HYDROXYMETHYL-2-METHYLPYRIMIDINE PHOSPHATE SYNTHASE THI11-RELATED"/>
    <property type="match status" value="1"/>
</dbReference>
<dbReference type="Gene3D" id="3.40.190.10">
    <property type="entry name" value="Periplasmic binding protein-like II"/>
    <property type="match status" value="2"/>
</dbReference>
<accession>A0ABS1SIX0</accession>
<comment type="subunit">
    <text evidence="4">Homodimer.</text>
</comment>
<evidence type="ECO:0000256" key="3">
    <source>
        <dbReference type="ARBA" id="ARBA00009406"/>
    </source>
</evidence>
<comment type="function">
    <text evidence="1">Responsible for the formation of the pyrimidine heterocycle in the thiamine biosynthesis pathway. Catalyzes the formation of hydroxymethylpyrimidine phosphate (HMP-P) from histidine and pyridoxal phosphate (PLP). The protein uses PLP and the active site histidine to form HMP-P, generating an inactive enzyme. The enzyme can only undergo a single turnover, which suggests it is a suicide enzyme.</text>
</comment>
<evidence type="ECO:0000313" key="15">
    <source>
        <dbReference type="Proteomes" id="UP001645859"/>
    </source>
</evidence>
<organism evidence="14 15">
    <name type="scientific">Leucobacter chromiireducens subsp. solipictus</name>
    <dbReference type="NCBI Taxonomy" id="398235"/>
    <lineage>
        <taxon>Bacteria</taxon>
        <taxon>Bacillati</taxon>
        <taxon>Actinomycetota</taxon>
        <taxon>Actinomycetes</taxon>
        <taxon>Micrococcales</taxon>
        <taxon>Microbacteriaceae</taxon>
        <taxon>Leucobacter</taxon>
    </lineage>
</organism>
<keyword evidence="15" id="KW-1185">Reference proteome</keyword>
<feature type="domain" description="SsuA/THI5-like" evidence="13">
    <location>
        <begin position="69"/>
        <end position="272"/>
    </location>
</feature>
<evidence type="ECO:0000256" key="12">
    <source>
        <dbReference type="SAM" id="SignalP"/>
    </source>
</evidence>
<comment type="caution">
    <text evidence="14">The sequence shown here is derived from an EMBL/GenBank/DDBJ whole genome shotgun (WGS) entry which is preliminary data.</text>
</comment>
<protein>
    <recommendedName>
        <fullName evidence="10">Thiamine pyrimidine synthase</fullName>
    </recommendedName>
</protein>
<dbReference type="Pfam" id="PF09084">
    <property type="entry name" value="NMT1"/>
    <property type="match status" value="1"/>
</dbReference>
<gene>
    <name evidence="14" type="ORF">D3230_14575</name>
</gene>
<keyword evidence="12" id="KW-0732">Signal</keyword>
<sequence length="376" mass="39224">MPFERTPLIMKRTGFIALALIGVAALGGCAAGDAAQAPEADGKPLEKITFAVTDQTLSAATASYATVPVELGYYAEEGLDVTMQPVETALAGVQAVAAGNAVCTYASAATAIPTAASDPTISLVGSTEGNMFRVVAPESKGFTSVADLAGKTIGSNSATATGVNYAIGGMEAAGLTASPDQFLPVGFGAQAALAFEQGQIDAYSAWDSPNLVIESLLDEKLVNLDSAMNDLNGTSIFVCSTEAFENDPEMIAGIWRAFFKGAVFSAENPEAAIKMHWEAYPSAKPTDGSEEERLALAVRQLETRLELTGGVGSAGKYGEQTTEDLQQMVDLLTESGVIEGNAADYDVEALFHHDLIDQINDFDPAAIRDEAKRTAE</sequence>
<evidence type="ECO:0000313" key="14">
    <source>
        <dbReference type="EMBL" id="MBL3680503.1"/>
    </source>
</evidence>
<evidence type="ECO:0000256" key="1">
    <source>
        <dbReference type="ARBA" id="ARBA00003469"/>
    </source>
</evidence>
<evidence type="ECO:0000256" key="5">
    <source>
        <dbReference type="ARBA" id="ARBA00022679"/>
    </source>
</evidence>
<evidence type="ECO:0000256" key="4">
    <source>
        <dbReference type="ARBA" id="ARBA00011738"/>
    </source>
</evidence>
<evidence type="ECO:0000259" key="13">
    <source>
        <dbReference type="Pfam" id="PF09084"/>
    </source>
</evidence>
<keyword evidence="6" id="KW-0479">Metal-binding</keyword>
<evidence type="ECO:0000256" key="7">
    <source>
        <dbReference type="ARBA" id="ARBA00022898"/>
    </source>
</evidence>
<dbReference type="SUPFAM" id="SSF53850">
    <property type="entry name" value="Periplasmic binding protein-like II"/>
    <property type="match status" value="1"/>
</dbReference>
<keyword evidence="9" id="KW-0408">Iron</keyword>
<comment type="similarity">
    <text evidence="3">Belongs to the NMT1/THI5 family.</text>
</comment>
<evidence type="ECO:0000256" key="11">
    <source>
        <dbReference type="ARBA" id="ARBA00048179"/>
    </source>
</evidence>
<reference evidence="14 15" key="1">
    <citation type="submission" date="2018-09" db="EMBL/GenBank/DDBJ databases">
        <title>Comparative genomics of Leucobacter spp.</title>
        <authorList>
            <person name="Reis A.C."/>
            <person name="Kolvenbach B.A."/>
            <person name="Corvini P.F.X."/>
            <person name="Nunes O.C."/>
        </authorList>
    </citation>
    <scope>NUCLEOTIDE SEQUENCE [LARGE SCALE GENOMIC DNA]</scope>
    <source>
        <strain evidence="14 15">TAN 31504</strain>
    </source>
</reference>
<dbReference type="PANTHER" id="PTHR31528:SF1">
    <property type="entry name" value="4-AMINO-5-HYDROXYMETHYL-2-METHYLPYRIMIDINE PHOSPHATE SYNTHASE THI11-RELATED"/>
    <property type="match status" value="1"/>
</dbReference>
<evidence type="ECO:0000256" key="9">
    <source>
        <dbReference type="ARBA" id="ARBA00023004"/>
    </source>
</evidence>
<evidence type="ECO:0000256" key="10">
    <source>
        <dbReference type="ARBA" id="ARBA00033171"/>
    </source>
</evidence>
<dbReference type="PROSITE" id="PS51257">
    <property type="entry name" value="PROKAR_LIPOPROTEIN"/>
    <property type="match status" value="1"/>
</dbReference>
<keyword evidence="5" id="KW-0808">Transferase</keyword>